<protein>
    <submittedName>
        <fullName evidence="1">Uncharacterized protein</fullName>
    </submittedName>
</protein>
<keyword evidence="2" id="KW-1185">Reference proteome</keyword>
<reference evidence="1 2" key="1">
    <citation type="submission" date="2015-05" db="EMBL/GenBank/DDBJ databases">
        <authorList>
            <person name="Wang D.B."/>
            <person name="Wang M."/>
        </authorList>
    </citation>
    <scope>NUCLEOTIDE SEQUENCE [LARGE SCALE GENOMIC DNA]</scope>
    <source>
        <strain evidence="1">VL1</strain>
    </source>
</reference>
<name>A0A0G4M516_VERLO</name>
<organism evidence="1 2">
    <name type="scientific">Verticillium longisporum</name>
    <name type="common">Verticillium dahliae var. longisporum</name>
    <dbReference type="NCBI Taxonomy" id="100787"/>
    <lineage>
        <taxon>Eukaryota</taxon>
        <taxon>Fungi</taxon>
        <taxon>Dikarya</taxon>
        <taxon>Ascomycota</taxon>
        <taxon>Pezizomycotina</taxon>
        <taxon>Sordariomycetes</taxon>
        <taxon>Hypocreomycetidae</taxon>
        <taxon>Glomerellales</taxon>
        <taxon>Plectosphaerellaceae</taxon>
        <taxon>Verticillium</taxon>
    </lineage>
</organism>
<gene>
    <name evidence="1" type="ORF">BN1708_015571</name>
</gene>
<evidence type="ECO:0000313" key="1">
    <source>
        <dbReference type="EMBL" id="CRK29368.1"/>
    </source>
</evidence>
<dbReference type="EMBL" id="CVQH01021118">
    <property type="protein sequence ID" value="CRK29368.1"/>
    <property type="molecule type" value="Genomic_DNA"/>
</dbReference>
<proteinExistence type="predicted"/>
<dbReference type="AlphaFoldDB" id="A0A0G4M516"/>
<evidence type="ECO:0000313" key="2">
    <source>
        <dbReference type="Proteomes" id="UP000044602"/>
    </source>
</evidence>
<accession>A0A0G4M516</accession>
<sequence length="228" mass="24826">MNRAGNLIAVLSLRRSDGGDSRDRIVRSDFRGSSRSVLASTQPSSRSTRLFKPFCSRERVSGPNTSGRWHRGAGDRLLGTPTNMNGGSICPTTRPSDLSRYARIISGMLDGQHRFSGRAMWRGSSRRFASLELRGGVSWWLALPFRWRSRKIAGASVLCRQSASLGLCVPVLPVGSQTPGFDKRRIRELLAVKTGVRGESGGELNGVDDWECPEEEAISAGGSEAFVS</sequence>
<dbReference type="Proteomes" id="UP000044602">
    <property type="component" value="Unassembled WGS sequence"/>
</dbReference>